<dbReference type="AlphaFoldDB" id="A0AAX3ACL7"/>
<proteinExistence type="predicted"/>
<evidence type="ECO:0000313" key="2">
    <source>
        <dbReference type="Proteomes" id="UP000830781"/>
    </source>
</evidence>
<dbReference type="RefSeq" id="WP_243250284.1">
    <property type="nucleotide sequence ID" value="NZ_CP084959.1"/>
</dbReference>
<keyword evidence="2" id="KW-1185">Reference proteome</keyword>
<sequence>MSKTSLADLNNHLFDQLDRLTDRKLTPEETETEIKRAGAMIGIADRISSNADLSLKAAKLFAEHGKAVLPHLPQIGSRANESDAE</sequence>
<evidence type="ECO:0000313" key="1">
    <source>
        <dbReference type="EMBL" id="UOA23624.1"/>
    </source>
</evidence>
<organism evidence="1 2">
    <name type="scientific">Sulfitobacter pontiacus</name>
    <dbReference type="NCBI Taxonomy" id="60137"/>
    <lineage>
        <taxon>Bacteria</taxon>
        <taxon>Pseudomonadati</taxon>
        <taxon>Pseudomonadota</taxon>
        <taxon>Alphaproteobacteria</taxon>
        <taxon>Rhodobacterales</taxon>
        <taxon>Roseobacteraceae</taxon>
        <taxon>Sulfitobacter</taxon>
    </lineage>
</organism>
<protein>
    <submittedName>
        <fullName evidence="1">Uncharacterized protein</fullName>
    </submittedName>
</protein>
<reference evidence="2" key="1">
    <citation type="journal article" date="2022" name="Microorganisms">
        <title>Beyond the ABCs#Discovery of Three New Plasmid Types in Rhodobacterales (RepQ, RepY, RepW).</title>
        <authorList>
            <person name="Freese H.M."/>
            <person name="Ringel V."/>
            <person name="Overmann J."/>
            <person name="Petersen J."/>
        </authorList>
    </citation>
    <scope>NUCLEOTIDE SEQUENCE [LARGE SCALE GENOMIC DNA]</scope>
    <source>
        <strain evidence="2">DSM 110277</strain>
    </source>
</reference>
<dbReference type="EMBL" id="CP084959">
    <property type="protein sequence ID" value="UOA23624.1"/>
    <property type="molecule type" value="Genomic_DNA"/>
</dbReference>
<gene>
    <name evidence="1" type="ORF">DSM110277_02053</name>
</gene>
<name>A0AAX3ACL7_9RHOB</name>
<dbReference type="Proteomes" id="UP000830781">
    <property type="component" value="Chromosome"/>
</dbReference>
<accession>A0AAX3ACL7</accession>